<dbReference type="Gene3D" id="1.10.1660.10">
    <property type="match status" value="1"/>
</dbReference>
<dbReference type="CDD" id="cd01106">
    <property type="entry name" value="HTH_TipAL-Mta"/>
    <property type="match status" value="1"/>
</dbReference>
<evidence type="ECO:0000313" key="4">
    <source>
        <dbReference type="Proteomes" id="UP001056429"/>
    </source>
</evidence>
<dbReference type="InterPro" id="IPR029063">
    <property type="entry name" value="SAM-dependent_MTases_sf"/>
</dbReference>
<dbReference type="InterPro" id="IPR000551">
    <property type="entry name" value="MerR-type_HTH_dom"/>
</dbReference>
<dbReference type="GO" id="GO:0008168">
    <property type="term" value="F:methyltransferase activity"/>
    <property type="evidence" value="ECO:0007669"/>
    <property type="project" value="UniProtKB-KW"/>
</dbReference>
<feature type="domain" description="HTH merR-type" evidence="2">
    <location>
        <begin position="7"/>
        <end position="76"/>
    </location>
</feature>
<keyword evidence="4" id="KW-1185">Reference proteome</keyword>
<evidence type="ECO:0000313" key="3">
    <source>
        <dbReference type="EMBL" id="MCM1989985.1"/>
    </source>
</evidence>
<keyword evidence="3" id="KW-0489">Methyltransferase</keyword>
<dbReference type="Pfam" id="PF13411">
    <property type="entry name" value="MerR_1"/>
    <property type="match status" value="1"/>
</dbReference>
<dbReference type="PANTHER" id="PTHR30204:SF96">
    <property type="entry name" value="CHROMOSOME-ANCHORING PROTEIN RACA"/>
    <property type="match status" value="1"/>
</dbReference>
<evidence type="ECO:0000256" key="1">
    <source>
        <dbReference type="ARBA" id="ARBA00023125"/>
    </source>
</evidence>
<dbReference type="SUPFAM" id="SSF46955">
    <property type="entry name" value="Putative DNA-binding domain"/>
    <property type="match status" value="1"/>
</dbReference>
<dbReference type="Gene3D" id="3.40.50.150">
    <property type="entry name" value="Vaccinia Virus protein VP39"/>
    <property type="match status" value="1"/>
</dbReference>
<dbReference type="GO" id="GO:0003700">
    <property type="term" value="F:DNA-binding transcription factor activity"/>
    <property type="evidence" value="ECO:0007669"/>
    <property type="project" value="InterPro"/>
</dbReference>
<reference evidence="3" key="2">
    <citation type="submission" date="2021-04" db="EMBL/GenBank/DDBJ databases">
        <authorList>
            <person name="Dong X."/>
        </authorList>
    </citation>
    <scope>NUCLEOTIDE SEQUENCE</scope>
    <source>
        <strain evidence="3">ZWT</strain>
    </source>
</reference>
<protein>
    <submittedName>
        <fullName evidence="3">Methyltransferase domain-containing protein</fullName>
    </submittedName>
</protein>
<dbReference type="InterPro" id="IPR009061">
    <property type="entry name" value="DNA-bd_dom_put_sf"/>
</dbReference>
<dbReference type="PROSITE" id="PS00552">
    <property type="entry name" value="HTH_MERR_1"/>
    <property type="match status" value="1"/>
</dbReference>
<dbReference type="GO" id="GO:0003677">
    <property type="term" value="F:DNA binding"/>
    <property type="evidence" value="ECO:0007669"/>
    <property type="project" value="UniProtKB-KW"/>
</dbReference>
<reference evidence="3" key="1">
    <citation type="journal article" date="2021" name="mSystems">
        <title>Bacteria and Archaea Synergistically Convert Glycine Betaine to Biogenic Methane in the Formosa Cold Seep of the South China Sea.</title>
        <authorList>
            <person name="Li L."/>
            <person name="Zhang W."/>
            <person name="Zhang S."/>
            <person name="Song L."/>
            <person name="Sun Q."/>
            <person name="Zhang H."/>
            <person name="Xiang H."/>
            <person name="Dong X."/>
        </authorList>
    </citation>
    <scope>NUCLEOTIDE SEQUENCE</scope>
    <source>
        <strain evidence="3">ZWT</strain>
    </source>
</reference>
<keyword evidence="1" id="KW-0238">DNA-binding</keyword>
<dbReference type="EMBL" id="JAGSOJ010000002">
    <property type="protein sequence ID" value="MCM1989985.1"/>
    <property type="molecule type" value="Genomic_DNA"/>
</dbReference>
<dbReference type="AlphaFoldDB" id="A0A9J6P1R3"/>
<dbReference type="Pfam" id="PF13847">
    <property type="entry name" value="Methyltransf_31"/>
    <property type="match status" value="1"/>
</dbReference>
<dbReference type="SUPFAM" id="SSF53335">
    <property type="entry name" value="S-adenosyl-L-methionine-dependent methyltransferases"/>
    <property type="match status" value="1"/>
</dbReference>
<dbReference type="Proteomes" id="UP001056429">
    <property type="component" value="Unassembled WGS sequence"/>
</dbReference>
<dbReference type="RefSeq" id="WP_250859032.1">
    <property type="nucleotide sequence ID" value="NZ_JAGSOJ010000002.1"/>
</dbReference>
<dbReference type="InterPro" id="IPR025714">
    <property type="entry name" value="Methyltranfer_dom"/>
</dbReference>
<comment type="caution">
    <text evidence="3">The sequence shown here is derived from an EMBL/GenBank/DDBJ whole genome shotgun (WGS) entry which is preliminary data.</text>
</comment>
<dbReference type="CDD" id="cd02440">
    <property type="entry name" value="AdoMet_MTases"/>
    <property type="match status" value="1"/>
</dbReference>
<dbReference type="PRINTS" id="PR00040">
    <property type="entry name" value="HTHMERR"/>
</dbReference>
<accession>A0A9J6P1R3</accession>
<dbReference type="PANTHER" id="PTHR30204">
    <property type="entry name" value="REDOX-CYCLING DRUG-SENSING TRANSCRIPTIONAL ACTIVATOR SOXR"/>
    <property type="match status" value="1"/>
</dbReference>
<dbReference type="PROSITE" id="PS50937">
    <property type="entry name" value="HTH_MERR_2"/>
    <property type="match status" value="1"/>
</dbReference>
<dbReference type="SMART" id="SM00422">
    <property type="entry name" value="HTH_MERR"/>
    <property type="match status" value="1"/>
</dbReference>
<dbReference type="InterPro" id="IPR047057">
    <property type="entry name" value="MerR_fam"/>
</dbReference>
<gene>
    <name evidence="3" type="ORF">KDK92_09545</name>
</gene>
<keyword evidence="3" id="KW-0808">Transferase</keyword>
<dbReference type="GO" id="GO:0032259">
    <property type="term" value="P:methylation"/>
    <property type="evidence" value="ECO:0007669"/>
    <property type="project" value="UniProtKB-KW"/>
</dbReference>
<organism evidence="3 4">
    <name type="scientific">Oceanirhabdus seepicola</name>
    <dbReference type="NCBI Taxonomy" id="2828781"/>
    <lineage>
        <taxon>Bacteria</taxon>
        <taxon>Bacillati</taxon>
        <taxon>Bacillota</taxon>
        <taxon>Clostridia</taxon>
        <taxon>Eubacteriales</taxon>
        <taxon>Clostridiaceae</taxon>
        <taxon>Oceanirhabdus</taxon>
    </lineage>
</organism>
<proteinExistence type="predicted"/>
<name>A0A9J6P1R3_9CLOT</name>
<evidence type="ECO:0000259" key="2">
    <source>
        <dbReference type="PROSITE" id="PS50937"/>
    </source>
</evidence>
<sequence>MYNENQLYTAGRFAQKAGVSLRTVRYYDEKGLLKPTSYNEAGYRLYDGEKFERLQRILTLKYLGFSLDEIKDLVDQEMKVDRAIHIQKEAVKQKISQMESILKALNSAEDMFNGELVETDEIQWEKFTDVIKAINLEEQILNQFINSSRLECRIDFHERFGHDKRGFHKWIFDRIDFGDKNIKILDIGCGDGSIWLKNKDRIPKGCTIVLSDMSQGMIEKAKENLKGVDGEFQFRIANVNNLPFKDEEFDIVMVNYVLQFVEDRTKAFKEIKRALKKEGTFYTSTFSRKHMKELRETLREVNENVKLTLGDTTTRFVIENAEEQIKEVFCKVEMDKYEGSLRVDDTQSILNYMFSTSANINEVLNKKELKTLRNKFQSVIEEEGYFHITKETGLFKCRNQQEHEK</sequence>